<feature type="site" description="Transition state stabilizer" evidence="14">
    <location>
        <position position="26"/>
    </location>
</feature>
<comment type="catalytic activity">
    <reaction evidence="1 14">
        <text>4-CDP-2-C-methyl-D-erythritol 2-phosphate = 2-C-methyl-D-erythritol 2,4-cyclic diphosphate + CMP</text>
        <dbReference type="Rhea" id="RHEA:23864"/>
        <dbReference type="ChEBI" id="CHEBI:57919"/>
        <dbReference type="ChEBI" id="CHEBI:58483"/>
        <dbReference type="ChEBI" id="CHEBI:60377"/>
        <dbReference type="EC" id="4.6.1.12"/>
    </reaction>
</comment>
<dbReference type="HAMAP" id="MF_01520">
    <property type="entry name" value="IspDF"/>
    <property type="match status" value="1"/>
</dbReference>
<protein>
    <recommendedName>
        <fullName evidence="14">Bifunctional enzyme IspD/IspF</fullName>
    </recommendedName>
    <domain>
        <recommendedName>
            <fullName evidence="14">2-C-methyl-D-erythritol 4-phosphate cytidylyltransferase</fullName>
            <ecNumber evidence="14">2.7.7.60</ecNumber>
        </recommendedName>
        <alternativeName>
            <fullName evidence="14">4-diphosphocytidyl-2C-methyl-D-erythritol synthase</fullName>
        </alternativeName>
        <alternativeName>
            <fullName evidence="14">MEP cytidylyltransferase</fullName>
            <shortName evidence="14">MCT</shortName>
        </alternativeName>
    </domain>
    <domain>
        <recommendedName>
            <fullName evidence="14">2-C-methyl-D-erythritol 2,4-cyclodiphosphate synthase</fullName>
            <shortName evidence="14">MECDP-synthase</shortName>
            <shortName evidence="14">MECPP-synthase</shortName>
            <shortName evidence="14">MECPS</shortName>
            <ecNumber evidence="14">4.6.1.12</ecNumber>
        </recommendedName>
    </domain>
</protein>
<dbReference type="Gene3D" id="3.90.550.10">
    <property type="entry name" value="Spore Coat Polysaccharide Biosynthesis Protein SpsA, Chain A"/>
    <property type="match status" value="1"/>
</dbReference>
<dbReference type="CDD" id="cd02516">
    <property type="entry name" value="CDP-ME_synthetase"/>
    <property type="match status" value="1"/>
</dbReference>
<dbReference type="FunFam" id="3.90.550.10:FF:000003">
    <property type="entry name" value="2-C-methyl-D-erythritol 4-phosphate cytidylyltransferase"/>
    <property type="match status" value="1"/>
</dbReference>
<comment type="cofactor">
    <cofactor evidence="3 14">
        <name>a divalent metal cation</name>
        <dbReference type="ChEBI" id="CHEBI:60240"/>
    </cofactor>
</comment>
<accession>A0A7W9AKS6</accession>
<evidence type="ECO:0000256" key="8">
    <source>
        <dbReference type="ARBA" id="ARBA00022679"/>
    </source>
</evidence>
<dbReference type="Pfam" id="PF02542">
    <property type="entry name" value="YgbB"/>
    <property type="match status" value="1"/>
</dbReference>
<feature type="binding site" evidence="14">
    <location>
        <begin position="285"/>
        <end position="287"/>
    </location>
    <ligand>
        <name>4-CDP-2-C-methyl-D-erythritol 2-phosphate</name>
        <dbReference type="ChEBI" id="CHEBI:57919"/>
    </ligand>
</feature>
<comment type="caution">
    <text evidence="14">Lacks conserved residue(s) required for the propagation of feature annotation.</text>
</comment>
<dbReference type="Proteomes" id="UP000549617">
    <property type="component" value="Unassembled WGS sequence"/>
</dbReference>
<evidence type="ECO:0000256" key="14">
    <source>
        <dbReference type="HAMAP-Rule" id="MF_01520"/>
    </source>
</evidence>
<evidence type="ECO:0000256" key="11">
    <source>
        <dbReference type="ARBA" id="ARBA00023229"/>
    </source>
</evidence>
<dbReference type="PROSITE" id="PS01350">
    <property type="entry name" value="ISPF"/>
    <property type="match status" value="1"/>
</dbReference>
<keyword evidence="10 14" id="KW-0479">Metal-binding</keyword>
<dbReference type="AlphaFoldDB" id="A0A7W9AKS6"/>
<evidence type="ECO:0000256" key="1">
    <source>
        <dbReference type="ARBA" id="ARBA00000200"/>
    </source>
</evidence>
<dbReference type="NCBIfam" id="NF006899">
    <property type="entry name" value="PRK09382.1"/>
    <property type="match status" value="1"/>
</dbReference>
<comment type="similarity">
    <text evidence="14">In the N-terminal section; belongs to the IspD/TarI cytidylyltransferase family. IspD subfamily.</text>
</comment>
<evidence type="ECO:0000256" key="10">
    <source>
        <dbReference type="ARBA" id="ARBA00022723"/>
    </source>
</evidence>
<dbReference type="PANTHER" id="PTHR43181">
    <property type="entry name" value="2-C-METHYL-D-ERYTHRITOL 2,4-CYCLODIPHOSPHATE SYNTHASE, CHLOROPLASTIC"/>
    <property type="match status" value="1"/>
</dbReference>
<keyword evidence="8 14" id="KW-0808">Transferase</keyword>
<feature type="binding site" evidence="14">
    <location>
        <position position="237"/>
    </location>
    <ligand>
        <name>a divalent metal cation</name>
        <dbReference type="ChEBI" id="CHEBI:60240"/>
    </ligand>
</feature>
<dbReference type="InterPro" id="IPR034683">
    <property type="entry name" value="IspD/TarI"/>
</dbReference>
<organism evidence="16 17">
    <name type="scientific">Sphingobium boeckii</name>
    <dbReference type="NCBI Taxonomy" id="1082345"/>
    <lineage>
        <taxon>Bacteria</taxon>
        <taxon>Pseudomonadati</taxon>
        <taxon>Pseudomonadota</taxon>
        <taxon>Alphaproteobacteria</taxon>
        <taxon>Sphingomonadales</taxon>
        <taxon>Sphingomonadaceae</taxon>
        <taxon>Sphingobium</taxon>
    </lineage>
</organism>
<evidence type="ECO:0000256" key="9">
    <source>
        <dbReference type="ARBA" id="ARBA00022695"/>
    </source>
</evidence>
<keyword evidence="17" id="KW-1185">Reference proteome</keyword>
<feature type="site" description="Transition state stabilizer" evidence="14">
    <location>
        <position position="362"/>
    </location>
</feature>
<dbReference type="PANTHER" id="PTHR43181:SF1">
    <property type="entry name" value="2-C-METHYL-D-ERYTHRITOL 2,4-CYCLODIPHOSPHATE SYNTHASE, CHLOROPLASTIC"/>
    <property type="match status" value="1"/>
</dbReference>
<proteinExistence type="inferred from homology"/>
<dbReference type="UniPathway" id="UPA00056">
    <property type="reaction ID" value="UER00093"/>
</dbReference>
<dbReference type="NCBIfam" id="TIGR00151">
    <property type="entry name" value="ispF"/>
    <property type="match status" value="1"/>
</dbReference>
<dbReference type="Pfam" id="PF01128">
    <property type="entry name" value="IspD"/>
    <property type="match status" value="1"/>
</dbReference>
<dbReference type="GO" id="GO:0008685">
    <property type="term" value="F:2-C-methyl-D-erythritol 2,4-cyclodiphosphate synthase activity"/>
    <property type="evidence" value="ECO:0007669"/>
    <property type="project" value="UniProtKB-UniRule"/>
</dbReference>
<sequence>MTADGPTIALIVAAGQGARAGGDLPKQYARLGSKAVVAHSVDAFAMHPRIDSILIVIGAGQEVLLAQAVAGRDLPPPIIGGATRRESVRAGLDAIAAAGGAGRVLIHDAARPLLPAAVIDRLLAALEDHEGAVPALPVADTLARDDGILGETIARDALVRVQTPQAFRFPAIMTSHRNWNAADEATDDAQMARASGFAVTIVQGEPALEKITHPQDFVSAETRLAARATTRTAMGYDVHRLVAGETLWLCGIRIPHTHGLSGNSDADVALHALTDALLGTIGAGDIGMHFPPSDAQWRGASSDRFLQHAAGLIAQAGGIVDHVDVTIICEAPKIGPHRDAMRARIAALLRLDLGRVSVKATTTERLGFTGRGEGIAAQAVATVRILGDI</sequence>
<comment type="similarity">
    <text evidence="6">Belongs to the IspF family.</text>
</comment>
<reference evidence="16 17" key="1">
    <citation type="submission" date="2020-08" db="EMBL/GenBank/DDBJ databases">
        <title>Genomic Encyclopedia of Type Strains, Phase IV (KMG-IV): sequencing the most valuable type-strain genomes for metagenomic binning, comparative biology and taxonomic classification.</title>
        <authorList>
            <person name="Goeker M."/>
        </authorList>
    </citation>
    <scope>NUCLEOTIDE SEQUENCE [LARGE SCALE GENOMIC DNA]</scope>
    <source>
        <strain evidence="16 17">DSM 25079</strain>
    </source>
</reference>
<feature type="binding site" evidence="14">
    <location>
        <position position="371"/>
    </location>
    <ligand>
        <name>4-CDP-2-C-methyl-D-erythritol 2-phosphate</name>
        <dbReference type="ChEBI" id="CHEBI:57919"/>
    </ligand>
</feature>
<dbReference type="PROSITE" id="PS01295">
    <property type="entry name" value="ISPD"/>
    <property type="match status" value="1"/>
</dbReference>
<feature type="binding site" evidence="14">
    <location>
        <position position="239"/>
    </location>
    <ligand>
        <name>a divalent metal cation</name>
        <dbReference type="ChEBI" id="CHEBI:60240"/>
    </ligand>
</feature>
<keyword evidence="13 14" id="KW-0511">Multifunctional enzyme</keyword>
<dbReference type="HAMAP" id="MF_00108">
    <property type="entry name" value="IspD"/>
    <property type="match status" value="1"/>
</dbReference>
<feature type="region of interest" description="2-C-methyl-D-erythritol 4-phosphate cytidylyltransferase" evidence="14">
    <location>
        <begin position="1"/>
        <end position="230"/>
    </location>
</feature>
<feature type="binding site" evidence="14">
    <location>
        <position position="368"/>
    </location>
    <ligand>
        <name>4-CDP-2-C-methyl-D-erythritol 2-phosphate</name>
        <dbReference type="ChEBI" id="CHEBI:57919"/>
    </ligand>
</feature>
<feature type="site" description="Transition state stabilizer" evidence="14">
    <location>
        <position position="263"/>
    </location>
</feature>
<evidence type="ECO:0000259" key="15">
    <source>
        <dbReference type="Pfam" id="PF02542"/>
    </source>
</evidence>
<comment type="caution">
    <text evidence="16">The sequence shown here is derived from an EMBL/GenBank/DDBJ whole genome shotgun (WGS) entry which is preliminary data.</text>
</comment>
<feature type="binding site" evidence="14">
    <location>
        <position position="271"/>
    </location>
    <ligand>
        <name>a divalent metal cation</name>
        <dbReference type="ChEBI" id="CHEBI:60240"/>
    </ligand>
</feature>
<dbReference type="HAMAP" id="MF_00107">
    <property type="entry name" value="IspF"/>
    <property type="match status" value="1"/>
</dbReference>
<dbReference type="InterPro" id="IPR018294">
    <property type="entry name" value="ISPD_synthase_CS"/>
</dbReference>
<dbReference type="EMBL" id="JACIJC010000005">
    <property type="protein sequence ID" value="MBB5687296.1"/>
    <property type="molecule type" value="Genomic_DNA"/>
</dbReference>
<feature type="region of interest" description="2-C-methyl-D-erythritol 2,4-cyclodiphosphate synthase" evidence="14">
    <location>
        <begin position="231"/>
        <end position="389"/>
    </location>
</feature>
<dbReference type="InterPro" id="IPR003526">
    <property type="entry name" value="MECDP_synthase"/>
</dbReference>
<comment type="similarity">
    <text evidence="14">In the C-terminal section; belongs to the IspF family.</text>
</comment>
<dbReference type="GO" id="GO:0016114">
    <property type="term" value="P:terpenoid biosynthetic process"/>
    <property type="evidence" value="ECO:0007669"/>
    <property type="project" value="InterPro"/>
</dbReference>
<comment type="catalytic activity">
    <reaction evidence="2 14">
        <text>2-C-methyl-D-erythritol 4-phosphate + CTP + H(+) = 4-CDP-2-C-methyl-D-erythritol + diphosphate</text>
        <dbReference type="Rhea" id="RHEA:13429"/>
        <dbReference type="ChEBI" id="CHEBI:15378"/>
        <dbReference type="ChEBI" id="CHEBI:33019"/>
        <dbReference type="ChEBI" id="CHEBI:37563"/>
        <dbReference type="ChEBI" id="CHEBI:57823"/>
        <dbReference type="ChEBI" id="CHEBI:58262"/>
        <dbReference type="EC" id="2.7.7.60"/>
    </reaction>
</comment>
<evidence type="ECO:0000256" key="7">
    <source>
        <dbReference type="ARBA" id="ARBA00009789"/>
    </source>
</evidence>
<feature type="site" description="Positions MEP for the nucleophilic attack" evidence="14">
    <location>
        <position position="210"/>
    </location>
</feature>
<evidence type="ECO:0000256" key="13">
    <source>
        <dbReference type="ARBA" id="ARBA00023268"/>
    </source>
</evidence>
<dbReference type="EC" id="4.6.1.12" evidence="14"/>
<evidence type="ECO:0000256" key="2">
    <source>
        <dbReference type="ARBA" id="ARBA00001282"/>
    </source>
</evidence>
<dbReference type="InterPro" id="IPR001228">
    <property type="entry name" value="IspD"/>
</dbReference>
<keyword evidence="12 14" id="KW-0456">Lyase</keyword>
<name>A0A7W9AKS6_9SPHN</name>
<dbReference type="SUPFAM" id="SSF53448">
    <property type="entry name" value="Nucleotide-diphospho-sugar transferases"/>
    <property type="match status" value="1"/>
</dbReference>
<dbReference type="GO" id="GO:0046872">
    <property type="term" value="F:metal ion binding"/>
    <property type="evidence" value="ECO:0007669"/>
    <property type="project" value="UniProtKB-KW"/>
</dbReference>
<keyword evidence="11 14" id="KW-0414">Isoprene biosynthesis</keyword>
<dbReference type="InterPro" id="IPR026596">
    <property type="entry name" value="IspD/F"/>
</dbReference>
<feature type="site" description="Positions MEP for the nucleophilic attack" evidence="14">
    <location>
        <position position="155"/>
    </location>
</feature>
<feature type="domain" description="2-C-methyl-D-erythritol 2,4-cyclodiphosphate synthase" evidence="15">
    <location>
        <begin position="231"/>
        <end position="383"/>
    </location>
</feature>
<comment type="similarity">
    <text evidence="7">Belongs to the IspD/TarI cytidylyltransferase family. IspD subfamily.</text>
</comment>
<dbReference type="SUPFAM" id="SSF69765">
    <property type="entry name" value="IpsF-like"/>
    <property type="match status" value="1"/>
</dbReference>
<evidence type="ECO:0000313" key="17">
    <source>
        <dbReference type="Proteomes" id="UP000549617"/>
    </source>
</evidence>
<dbReference type="EC" id="2.7.7.60" evidence="14"/>
<dbReference type="CDD" id="cd00554">
    <property type="entry name" value="MECDP_synthase"/>
    <property type="match status" value="1"/>
</dbReference>
<dbReference type="NCBIfam" id="TIGR00453">
    <property type="entry name" value="ispD"/>
    <property type="match status" value="1"/>
</dbReference>
<feature type="binding site" evidence="14">
    <location>
        <begin position="237"/>
        <end position="239"/>
    </location>
    <ligand>
        <name>4-CDP-2-C-methyl-D-erythritol 2-phosphate</name>
        <dbReference type="ChEBI" id="CHEBI:57919"/>
    </ligand>
</feature>
<dbReference type="GO" id="GO:0050518">
    <property type="term" value="F:2-C-methyl-D-erythritol 4-phosphate cytidylyltransferase activity"/>
    <property type="evidence" value="ECO:0007669"/>
    <property type="project" value="UniProtKB-UniRule"/>
</dbReference>
<dbReference type="InterPro" id="IPR036571">
    <property type="entry name" value="MECDP_synthase_sf"/>
</dbReference>
<evidence type="ECO:0000256" key="5">
    <source>
        <dbReference type="ARBA" id="ARBA00004787"/>
    </source>
</evidence>
<feature type="site" description="Transition state stabilizer" evidence="14">
    <location>
        <position position="19"/>
    </location>
</feature>
<dbReference type="InterPro" id="IPR029044">
    <property type="entry name" value="Nucleotide-diphossugar_trans"/>
</dbReference>
<dbReference type="Gene3D" id="3.30.1330.50">
    <property type="entry name" value="2-C-methyl-D-erythritol 2,4-cyclodiphosphate synthase"/>
    <property type="match status" value="1"/>
</dbReference>
<feature type="binding site" evidence="14">
    <location>
        <begin position="361"/>
        <end position="364"/>
    </location>
    <ligand>
        <name>4-CDP-2-C-methyl-D-erythritol 2-phosphate</name>
        <dbReference type="ChEBI" id="CHEBI:57919"/>
    </ligand>
</feature>
<keyword evidence="9 14" id="KW-0548">Nucleotidyltransferase</keyword>
<comment type="pathway">
    <text evidence="4 14">Isoprenoid biosynthesis; isopentenyl diphosphate biosynthesis via DXP pathway; isopentenyl diphosphate from 1-deoxy-D-xylulose 5-phosphate: step 4/6.</text>
</comment>
<evidence type="ECO:0000256" key="4">
    <source>
        <dbReference type="ARBA" id="ARBA00004709"/>
    </source>
</evidence>
<comment type="function">
    <text evidence="14">Bifunctional enzyme that catalyzes the formation of 4-diphosphocytidyl-2-C-methyl-D-erythritol from CTP and 2-C-methyl-D-erythritol 4-phosphate (MEP) (IspD), and catalyzes the conversion of 4-diphosphocytidyl-2-C-methyl-D-erythritol 2-phosphate (CDP-ME2P) to 2-C-methyl-D-erythritol 2,4-cyclodiphosphate (ME-CPP) with a corresponding release of cytidine 5-monophosphate (CMP) (IspF).</text>
</comment>
<gene>
    <name evidence="14" type="primary">ispDF</name>
    <name evidence="16" type="ORF">FHS49_003324</name>
</gene>
<comment type="pathway">
    <text evidence="5 14">Isoprenoid biosynthesis; isopentenyl diphosphate biosynthesis via DXP pathway; isopentenyl diphosphate from 1-deoxy-D-xylulose 5-phosphate: step 2/6.</text>
</comment>
<dbReference type="RefSeq" id="WP_184020626.1">
    <property type="nucleotide sequence ID" value="NZ_JACIJC010000005.1"/>
</dbReference>
<evidence type="ECO:0000256" key="12">
    <source>
        <dbReference type="ARBA" id="ARBA00023239"/>
    </source>
</evidence>
<evidence type="ECO:0000256" key="6">
    <source>
        <dbReference type="ARBA" id="ARBA00008480"/>
    </source>
</evidence>
<evidence type="ECO:0000256" key="3">
    <source>
        <dbReference type="ARBA" id="ARBA00001968"/>
    </source>
</evidence>
<dbReference type="GO" id="GO:0019288">
    <property type="term" value="P:isopentenyl diphosphate biosynthetic process, methylerythritol 4-phosphate pathway"/>
    <property type="evidence" value="ECO:0007669"/>
    <property type="project" value="UniProtKB-UniRule"/>
</dbReference>
<evidence type="ECO:0000313" key="16">
    <source>
        <dbReference type="EMBL" id="MBB5687296.1"/>
    </source>
</evidence>
<dbReference type="InterPro" id="IPR020555">
    <property type="entry name" value="MECDP_synthase_CS"/>
</dbReference>